<reference evidence="3" key="1">
    <citation type="journal article" date="2015" name="PLoS Genet.">
        <title>The dynamic genome and transcriptome of the human fungal pathogen Blastomyces and close relative Emmonsia.</title>
        <authorList>
            <person name="Munoz J.F."/>
            <person name="Gauthier G.M."/>
            <person name="Desjardins C.A."/>
            <person name="Gallo J.E."/>
            <person name="Holder J."/>
            <person name="Sullivan T.D."/>
            <person name="Marty A.J."/>
            <person name="Carmen J.C."/>
            <person name="Chen Z."/>
            <person name="Ding L."/>
            <person name="Gujja S."/>
            <person name="Magrini V."/>
            <person name="Misas E."/>
            <person name="Mitreva M."/>
            <person name="Priest M."/>
            <person name="Saif S."/>
            <person name="Whiston E.A."/>
            <person name="Young S."/>
            <person name="Zeng Q."/>
            <person name="Goldman W.E."/>
            <person name="Mardis E.R."/>
            <person name="Taylor J.W."/>
            <person name="McEwen J.G."/>
            <person name="Clay O.K."/>
            <person name="Klein B.S."/>
            <person name="Cuomo C.A."/>
        </authorList>
    </citation>
    <scope>NUCLEOTIDE SEQUENCE [LARGE SCALE GENOMIC DNA]</scope>
    <source>
        <strain evidence="3">UAMH 3008</strain>
    </source>
</reference>
<keyword evidence="1" id="KW-0472">Membrane</keyword>
<evidence type="ECO:0000256" key="1">
    <source>
        <dbReference type="SAM" id="Phobius"/>
    </source>
</evidence>
<organism evidence="2 3">
    <name type="scientific">[Emmonsia] crescens</name>
    <dbReference type="NCBI Taxonomy" id="73230"/>
    <lineage>
        <taxon>Eukaryota</taxon>
        <taxon>Fungi</taxon>
        <taxon>Dikarya</taxon>
        <taxon>Ascomycota</taxon>
        <taxon>Pezizomycotina</taxon>
        <taxon>Eurotiomycetes</taxon>
        <taxon>Eurotiomycetidae</taxon>
        <taxon>Onygenales</taxon>
        <taxon>Ajellomycetaceae</taxon>
        <taxon>Emergomyces</taxon>
    </lineage>
</organism>
<feature type="non-terminal residue" evidence="2">
    <location>
        <position position="1"/>
    </location>
</feature>
<dbReference type="Proteomes" id="UP000034164">
    <property type="component" value="Unassembled WGS sequence"/>
</dbReference>
<feature type="transmembrane region" description="Helical" evidence="1">
    <location>
        <begin position="6"/>
        <end position="31"/>
    </location>
</feature>
<dbReference type="EMBL" id="LCZI01001110">
    <property type="protein sequence ID" value="KKZ62372.1"/>
    <property type="molecule type" value="Genomic_DNA"/>
</dbReference>
<evidence type="ECO:0000313" key="2">
    <source>
        <dbReference type="EMBL" id="KKZ62372.1"/>
    </source>
</evidence>
<accession>A0A0G2HVV5</accession>
<dbReference type="AlphaFoldDB" id="A0A0G2HVV5"/>
<proteinExistence type="predicted"/>
<evidence type="ECO:0000313" key="3">
    <source>
        <dbReference type="Proteomes" id="UP000034164"/>
    </source>
</evidence>
<name>A0A0G2HVV5_9EURO</name>
<dbReference type="VEuPathDB" id="FungiDB:EMCG_03223"/>
<sequence length="51" mass="6229">LRRELTVLLLIQINLHFKISHFLICCLRFYFSDKQIDMLRKQNCLLNVLNH</sequence>
<keyword evidence="1" id="KW-0812">Transmembrane</keyword>
<comment type="caution">
    <text evidence="2">The sequence shown here is derived from an EMBL/GenBank/DDBJ whole genome shotgun (WGS) entry which is preliminary data.</text>
</comment>
<gene>
    <name evidence="2" type="ORF">EMCG_03223</name>
</gene>
<keyword evidence="1" id="KW-1133">Transmembrane helix</keyword>
<protein>
    <submittedName>
        <fullName evidence="2">Uncharacterized protein</fullName>
    </submittedName>
</protein>